<dbReference type="CDD" id="cd06460">
    <property type="entry name" value="M32_Taq"/>
    <property type="match status" value="1"/>
</dbReference>
<dbReference type="Gene3D" id="1.10.1370.30">
    <property type="match status" value="2"/>
</dbReference>
<evidence type="ECO:0008006" key="3">
    <source>
        <dbReference type="Google" id="ProtNLM"/>
    </source>
</evidence>
<dbReference type="AlphaFoldDB" id="A0A9P5R7A9"/>
<dbReference type="EMBL" id="JAAAUQ010002288">
    <property type="protein sequence ID" value="KAF9125271.1"/>
    <property type="molecule type" value="Genomic_DNA"/>
</dbReference>
<protein>
    <recommendedName>
        <fullName evidence="3">Carboxypeptidase</fullName>
    </recommendedName>
</protein>
<evidence type="ECO:0000313" key="2">
    <source>
        <dbReference type="Proteomes" id="UP000748756"/>
    </source>
</evidence>
<accession>A0A9P5R7A9</accession>
<sequence length="593" mass="67528">IEKALIEGDIQVADVPAVWNAKMKEYFGLEVPEHSAGCLQDIHWSSAAIGYFPTYTLGSIYAVQIFDAAKEAIPGLEEHLKKGEFHVLKEWLNKNVHEQGSLRESGDELVLALTALLKDAAHIYGISDLLKWDQLVTMPKKAEDARSNQTSPVLGALLEELERRRLTEDLSFVLNPYELANIRLAHKAYRSLLNASAKPSGAWVEARKESSFFKFAPFLEGQVRLIHQSVFYKIKGGIYEEARKINKKARASLGLPDEDECYKGYYQKGLIPFIAKIAAENFQHENAFIKGDFDIKKQTEFSHKFPTQMEFDMDAGRLDESTHLFCSNAHLTDVRLTTRYALGNFQEGITSTIHDTGHALYEQGRNKEYLNTPVSQLLSIVLHGSQSLLRERMVLLSKPFWTYTLPLLKNQFADHDNFRAVTVDQFYLAFNRVEPTLIRLEADELTYPMHIILRYEIEKALIEGEIDVADIPALWNAKMKEYLGLDVTEDRLGCLQNIHWSVGIMDYFPTCTLGSIYAVQIYTQAKEEIPDLDDHLVKGDLLVLKEWLNKNVHEQGSLHESGDILVFHLTGKPLGGSFYVKYLIDKYTTIYNL</sequence>
<proteinExistence type="predicted"/>
<reference evidence="1" key="1">
    <citation type="journal article" date="2020" name="Fungal Divers.">
        <title>Resolving the Mortierellaceae phylogeny through synthesis of multi-gene phylogenetics and phylogenomics.</title>
        <authorList>
            <person name="Vandepol N."/>
            <person name="Liber J."/>
            <person name="Desiro A."/>
            <person name="Na H."/>
            <person name="Kennedy M."/>
            <person name="Barry K."/>
            <person name="Grigoriev I.V."/>
            <person name="Miller A.N."/>
            <person name="O'Donnell K."/>
            <person name="Stajich J.E."/>
            <person name="Bonito G."/>
        </authorList>
    </citation>
    <scope>NUCLEOTIDE SEQUENCE</scope>
    <source>
        <strain evidence="1">NRRL 6426</strain>
    </source>
</reference>
<organism evidence="1 2">
    <name type="scientific">Linnemannia schmuckeri</name>
    <dbReference type="NCBI Taxonomy" id="64567"/>
    <lineage>
        <taxon>Eukaryota</taxon>
        <taxon>Fungi</taxon>
        <taxon>Fungi incertae sedis</taxon>
        <taxon>Mucoromycota</taxon>
        <taxon>Mortierellomycotina</taxon>
        <taxon>Mortierellomycetes</taxon>
        <taxon>Mortierellales</taxon>
        <taxon>Mortierellaceae</taxon>
        <taxon>Linnemannia</taxon>
    </lineage>
</organism>
<dbReference type="GO" id="GO:0004181">
    <property type="term" value="F:metallocarboxypeptidase activity"/>
    <property type="evidence" value="ECO:0007669"/>
    <property type="project" value="InterPro"/>
</dbReference>
<dbReference type="SUPFAM" id="SSF55486">
    <property type="entry name" value="Metalloproteases ('zincins'), catalytic domain"/>
    <property type="match status" value="2"/>
</dbReference>
<evidence type="ECO:0000313" key="1">
    <source>
        <dbReference type="EMBL" id="KAF9125271.1"/>
    </source>
</evidence>
<dbReference type="GO" id="GO:0006508">
    <property type="term" value="P:proteolysis"/>
    <property type="evidence" value="ECO:0007669"/>
    <property type="project" value="InterPro"/>
</dbReference>
<dbReference type="PRINTS" id="PR00998">
    <property type="entry name" value="CRBOXYPTASET"/>
</dbReference>
<feature type="non-terminal residue" evidence="1">
    <location>
        <position position="1"/>
    </location>
</feature>
<dbReference type="Proteomes" id="UP000748756">
    <property type="component" value="Unassembled WGS sequence"/>
</dbReference>
<dbReference type="Pfam" id="PF02074">
    <property type="entry name" value="Peptidase_M32"/>
    <property type="match status" value="2"/>
</dbReference>
<dbReference type="PANTHER" id="PTHR34217">
    <property type="entry name" value="METAL-DEPENDENT CARBOXYPEPTIDASE"/>
    <property type="match status" value="1"/>
</dbReference>
<dbReference type="InterPro" id="IPR001333">
    <property type="entry name" value="Peptidase_M32_Taq"/>
</dbReference>
<gene>
    <name evidence="1" type="ORF">BG015_004921</name>
</gene>
<dbReference type="PROSITE" id="PS52034">
    <property type="entry name" value="PEPTIDASE_M32"/>
    <property type="match status" value="2"/>
</dbReference>
<dbReference type="PANTHER" id="PTHR34217:SF1">
    <property type="entry name" value="CARBOXYPEPTIDASE 1"/>
    <property type="match status" value="1"/>
</dbReference>
<keyword evidence="2" id="KW-1185">Reference proteome</keyword>
<dbReference type="OrthoDB" id="10249837at2759"/>
<name>A0A9P5R7A9_9FUNG</name>
<comment type="caution">
    <text evidence="1">The sequence shown here is derived from an EMBL/GenBank/DDBJ whole genome shotgun (WGS) entry which is preliminary data.</text>
</comment>